<dbReference type="STRING" id="759620.WS105_0144"/>
<dbReference type="RefSeq" id="WP_267134622.1">
    <property type="nucleotide sequence ID" value="NZ_CP009223.1"/>
</dbReference>
<protein>
    <submittedName>
        <fullName evidence="2">Uncharacterized protein</fullName>
    </submittedName>
</protein>
<keyword evidence="3" id="KW-1185">Reference proteome</keyword>
<dbReference type="Proteomes" id="UP000029079">
    <property type="component" value="Chromosome"/>
</dbReference>
<proteinExistence type="predicted"/>
<gene>
    <name evidence="2" type="ORF">WS74_0145</name>
</gene>
<evidence type="ECO:0000256" key="1">
    <source>
        <dbReference type="SAM" id="Phobius"/>
    </source>
</evidence>
<keyword evidence="1" id="KW-1133">Transmembrane helix</keyword>
<sequence length="41" mass="4730">MTTVILLMQFFMMFVTMLGVITLVVTTLERTYNMIMSALSH</sequence>
<reference evidence="3" key="2">
    <citation type="submission" date="2014-08" db="EMBL/GenBank/DDBJ databases">
        <title>Complete genome of Weissella ceti strain WS74 isolated from diseased rainbow trout in Brazil.</title>
        <authorList>
            <person name="Figueiredo H.C.P."/>
            <person name="Leal C.A.G."/>
            <person name="Pereira F.L."/>
            <person name="Soares S.C."/>
            <person name="Dorella F.A."/>
            <person name="Carvalho A.F."/>
            <person name="Azevedo V.A.C."/>
        </authorList>
    </citation>
    <scope>NUCLEOTIDE SEQUENCE [LARGE SCALE GENOMIC DNA]</scope>
    <source>
        <strain evidence="3">WS74</strain>
    </source>
</reference>
<dbReference type="KEGG" id="wct:WS74_0145"/>
<evidence type="ECO:0000313" key="2">
    <source>
        <dbReference type="EMBL" id="AIM62397.1"/>
    </source>
</evidence>
<evidence type="ECO:0000313" key="3">
    <source>
        <dbReference type="Proteomes" id="UP000029079"/>
    </source>
</evidence>
<dbReference type="AlphaFoldDB" id="A0A075TYU5"/>
<dbReference type="KEGG" id="wce:WS08_0144"/>
<keyword evidence="1" id="KW-0812">Transmembrane</keyword>
<name>A0A075TYU5_9LACO</name>
<organism evidence="2 3">
    <name type="scientific">Weissella ceti</name>
    <dbReference type="NCBI Taxonomy" id="759620"/>
    <lineage>
        <taxon>Bacteria</taxon>
        <taxon>Bacillati</taxon>
        <taxon>Bacillota</taxon>
        <taxon>Bacilli</taxon>
        <taxon>Lactobacillales</taxon>
        <taxon>Lactobacillaceae</taxon>
        <taxon>Weissella</taxon>
    </lineage>
</organism>
<keyword evidence="1" id="KW-0472">Membrane</keyword>
<reference evidence="2 3" key="1">
    <citation type="journal article" date="2014" name="Genome Announc.">
        <title>Complete Genome Sequences of Fish Pathogenic Weissella ceti Strains WS74 and WS105.</title>
        <authorList>
            <person name="Figueiredo H.C."/>
            <person name="Leal C.A."/>
            <person name="Dorella F.A."/>
            <person name="Carvalho A.F."/>
            <person name="Soares S.C."/>
            <person name="Pereira F.L."/>
            <person name="Azevedo V.A."/>
        </authorList>
    </citation>
    <scope>NUCLEOTIDE SEQUENCE [LARGE SCALE GENOMIC DNA]</scope>
    <source>
        <strain evidence="2 3">WS74</strain>
    </source>
</reference>
<accession>A0A075TYU5</accession>
<dbReference type="KEGG" id="wci:WS105_0144"/>
<feature type="transmembrane region" description="Helical" evidence="1">
    <location>
        <begin position="6"/>
        <end position="28"/>
    </location>
</feature>
<dbReference type="EMBL" id="CP009223">
    <property type="protein sequence ID" value="AIM62397.1"/>
    <property type="molecule type" value="Genomic_DNA"/>
</dbReference>